<proteinExistence type="predicted"/>
<dbReference type="Proteomes" id="UP000244450">
    <property type="component" value="Unassembled WGS sequence"/>
</dbReference>
<evidence type="ECO:0000256" key="1">
    <source>
        <dbReference type="SAM" id="Phobius"/>
    </source>
</evidence>
<dbReference type="OrthoDB" id="675740at2"/>
<organism evidence="2 3">
    <name type="scientific">Chitinophaga parva</name>
    <dbReference type="NCBI Taxonomy" id="2169414"/>
    <lineage>
        <taxon>Bacteria</taxon>
        <taxon>Pseudomonadati</taxon>
        <taxon>Bacteroidota</taxon>
        <taxon>Chitinophagia</taxon>
        <taxon>Chitinophagales</taxon>
        <taxon>Chitinophagaceae</taxon>
        <taxon>Chitinophaga</taxon>
    </lineage>
</organism>
<keyword evidence="3" id="KW-1185">Reference proteome</keyword>
<comment type="caution">
    <text evidence="2">The sequence shown here is derived from an EMBL/GenBank/DDBJ whole genome shotgun (WGS) entry which is preliminary data.</text>
</comment>
<sequence length="83" mass="9361">MQQDQTVRKNLEEEHQQRGTNYRGLGQIVRGLLFVFVGLFILFSDKLGLGLKASPLVQTIMGYLAIAYGAFRLGSGVWKMTRK</sequence>
<dbReference type="RefSeq" id="WP_108685809.1">
    <property type="nucleotide sequence ID" value="NZ_QCYK01000001.1"/>
</dbReference>
<feature type="transmembrane region" description="Helical" evidence="1">
    <location>
        <begin position="55"/>
        <end position="74"/>
    </location>
</feature>
<keyword evidence="1" id="KW-0472">Membrane</keyword>
<protein>
    <submittedName>
        <fullName evidence="2">Uncharacterized protein</fullName>
    </submittedName>
</protein>
<reference evidence="2 3" key="1">
    <citation type="submission" date="2018-04" db="EMBL/GenBank/DDBJ databases">
        <title>Chitinophaga fuyangensis sp. nov., isolated from soil in a chemical factory.</title>
        <authorList>
            <person name="Chen K."/>
        </authorList>
    </citation>
    <scope>NUCLEOTIDE SEQUENCE [LARGE SCALE GENOMIC DNA]</scope>
    <source>
        <strain evidence="2 3">LY-1</strain>
    </source>
</reference>
<evidence type="ECO:0000313" key="3">
    <source>
        <dbReference type="Proteomes" id="UP000244450"/>
    </source>
</evidence>
<evidence type="ECO:0000313" key="2">
    <source>
        <dbReference type="EMBL" id="PUZ29170.1"/>
    </source>
</evidence>
<feature type="transmembrane region" description="Helical" evidence="1">
    <location>
        <begin position="21"/>
        <end position="43"/>
    </location>
</feature>
<keyword evidence="1" id="KW-1133">Transmembrane helix</keyword>
<keyword evidence="1" id="KW-0812">Transmembrane</keyword>
<accession>A0A2T7BNE6</accession>
<name>A0A2T7BNE6_9BACT</name>
<gene>
    <name evidence="2" type="ORF">DCC81_06820</name>
</gene>
<dbReference type="AlphaFoldDB" id="A0A2T7BNE6"/>
<dbReference type="EMBL" id="QCYK01000001">
    <property type="protein sequence ID" value="PUZ29170.1"/>
    <property type="molecule type" value="Genomic_DNA"/>
</dbReference>